<accession>A0A955LJU9</accession>
<reference evidence="1" key="2">
    <citation type="journal article" date="2021" name="Microbiome">
        <title>Successional dynamics and alternative stable states in a saline activated sludge microbial community over 9 years.</title>
        <authorList>
            <person name="Wang Y."/>
            <person name="Ye J."/>
            <person name="Ju F."/>
            <person name="Liu L."/>
            <person name="Boyd J.A."/>
            <person name="Deng Y."/>
            <person name="Parks D.H."/>
            <person name="Jiang X."/>
            <person name="Yin X."/>
            <person name="Woodcroft B.J."/>
            <person name="Tyson G.W."/>
            <person name="Hugenholtz P."/>
            <person name="Polz M.F."/>
            <person name="Zhang T."/>
        </authorList>
    </citation>
    <scope>NUCLEOTIDE SEQUENCE</scope>
    <source>
        <strain evidence="1">HKST-UBA03</strain>
    </source>
</reference>
<dbReference type="Proteomes" id="UP000751518">
    <property type="component" value="Unassembled WGS sequence"/>
</dbReference>
<dbReference type="AlphaFoldDB" id="A0A955LJU9"/>
<dbReference type="InterPro" id="IPR017853">
    <property type="entry name" value="GH"/>
</dbReference>
<dbReference type="Gene3D" id="3.20.20.80">
    <property type="entry name" value="Glycosidases"/>
    <property type="match status" value="1"/>
</dbReference>
<dbReference type="SUPFAM" id="SSF51445">
    <property type="entry name" value="(Trans)glycosidases"/>
    <property type="match status" value="1"/>
</dbReference>
<organism evidence="1 2">
    <name type="scientific">candidate division WWE3 bacterium</name>
    <dbReference type="NCBI Taxonomy" id="2053526"/>
    <lineage>
        <taxon>Bacteria</taxon>
        <taxon>Katanobacteria</taxon>
    </lineage>
</organism>
<evidence type="ECO:0000313" key="1">
    <source>
        <dbReference type="EMBL" id="MCA9391743.1"/>
    </source>
</evidence>
<reference evidence="1" key="1">
    <citation type="submission" date="2020-04" db="EMBL/GenBank/DDBJ databases">
        <authorList>
            <person name="Zhang T."/>
        </authorList>
    </citation>
    <scope>NUCLEOTIDE SEQUENCE</scope>
    <source>
        <strain evidence="1">HKST-UBA03</strain>
    </source>
</reference>
<protein>
    <submittedName>
        <fullName evidence="1">Uncharacterized protein</fullName>
    </submittedName>
</protein>
<dbReference type="EMBL" id="JAGQKZ010000004">
    <property type="protein sequence ID" value="MCA9391743.1"/>
    <property type="molecule type" value="Genomic_DNA"/>
</dbReference>
<gene>
    <name evidence="1" type="ORF">KC614_00875</name>
</gene>
<name>A0A955LJU9_UNCKA</name>
<comment type="caution">
    <text evidence="1">The sequence shown here is derived from an EMBL/GenBank/DDBJ whole genome shotgun (WGS) entry which is preliminary data.</text>
</comment>
<evidence type="ECO:0000313" key="2">
    <source>
        <dbReference type="Proteomes" id="UP000751518"/>
    </source>
</evidence>
<sequence length="1245" mass="133140">MQQKIKLPTIFVLVSAFAMLSLTFSKPVKADIFSGGEGGSFGSIFDGITNGIDSIFSGLSDVFPGGVVVPALTPTPTPTGPWTPPTPPDYVPDPAQTSQLKLSFEWDAVTIGKEGVDPENADPLAQEHISLLHCPCETGIYDVPGGPPSIPTPGPGEPPLPTKWELCYRQEMCRMQGLQHVLVGWCGAEPTLLVESRIPQDSIPSEGPNTNTLPNTISNKYIRRDGYAYQCLSECDGVTCVTDNYVEFQTEAETSNLFSMYVKVENPTDRPVENVLLTVNTQSFSTNGEYALPHNLDFPYEDGSDLKFSHGSTLGDKVVSRTVNGIPMTIDTIDAAYGPQIVFGPFDVPAYGEAGSEIELPLQDPNWEKDQAQAIPHTTGESINSIPISYNWAYANVPCECTEVKTHSVDGATCAAPVANPTLLQCQVYYQMFDAAGKICDGQCIQVPGCPPPYCFQGSSCTSGSLSACPGGAITNECLDPVYGCTNCHDQGQCVPGNRLTEADTTTLSGLFSSVVPQTESADALGCVVTCQSAPPPNLAGVGAINPRDYNFVCDPDDPLEASRCDGTDPEVIVPLGHQYFDVYRDVTGIGGCGYNASSNNSVIGPMLISAAFGGVGDDRTGRAELLASIPIGGRILDDDARPYGYPVTGEISQDWGYTGAATQQGSYRSDPGVDYGEFRYCSATQQTNTNLTISQMHGYNLWGLGTQSSGTISSTLDQGINAAGLELVRMWGCNGCHNVNGQASIERVLNAPESANLEFVIALEDFNTVLGGSSAKDWFTSGYKTGANNYKQYVMSVVGALANKQQIKVWEIMNEPQCDGDTSQECADAMYNFMVDMANTIHSLDPGTLVSPGLKAIDDPGEKLTNGEYQRITNIPSMTANSCHYYRTLPNQQTDPGIISNCIQANQITQGAGKYFYVGEASIVPQGIDCVSHACTIGGCSATALAERAAQFTTDEAAIGADAFIIWQGSITQNPTWDCDKYSVFFSDTNDPLCNASLIPPVTPQPTVTPPTGTVDLLAYYLPSSPSIIQMSSGEEFSTTAQTVRNKTGFSIAKRYQSFTNVEEFNYDNTNIYHLTDSTWAIGLHQNVMCNGTSDEAAFTLLNGNFGSAQNTCGAYSSNQGAEGGIWTGRFMSVGDTVQRPQTVVGINKVTCGCCETPYTGTTNSEMKLVEILPTWSGFGSNGYTFTDVAHLQVLNGGGAGENFYIARGYGWVGWQNGSNTDNSYAVGVIAGQHIDPVWSCDLN</sequence>
<proteinExistence type="predicted"/>